<accession>A0A3A2ZK17</accession>
<name>A0A3A2ZK17_9EURO</name>
<keyword evidence="3" id="KW-1185">Reference proteome</keyword>
<feature type="domain" description="2EXR" evidence="1">
    <location>
        <begin position="8"/>
        <end position="104"/>
    </location>
</feature>
<dbReference type="PANTHER" id="PTHR35910">
    <property type="entry name" value="2EXR DOMAIN-CONTAINING PROTEIN"/>
    <property type="match status" value="1"/>
</dbReference>
<evidence type="ECO:0000259" key="1">
    <source>
        <dbReference type="Pfam" id="PF20150"/>
    </source>
</evidence>
<proteinExistence type="predicted"/>
<dbReference type="Pfam" id="PF20150">
    <property type="entry name" value="2EXR"/>
    <property type="match status" value="1"/>
</dbReference>
<dbReference type="PANTHER" id="PTHR35910:SF1">
    <property type="entry name" value="2EXR DOMAIN-CONTAINING PROTEIN"/>
    <property type="match status" value="1"/>
</dbReference>
<dbReference type="STRING" id="2070753.A0A3A2ZK17"/>
<organism evidence="2 3">
    <name type="scientific">Aspergillus sclerotialis</name>
    <dbReference type="NCBI Taxonomy" id="2070753"/>
    <lineage>
        <taxon>Eukaryota</taxon>
        <taxon>Fungi</taxon>
        <taxon>Dikarya</taxon>
        <taxon>Ascomycota</taxon>
        <taxon>Pezizomycotina</taxon>
        <taxon>Eurotiomycetes</taxon>
        <taxon>Eurotiomycetidae</taxon>
        <taxon>Eurotiales</taxon>
        <taxon>Aspergillaceae</taxon>
        <taxon>Aspergillus</taxon>
        <taxon>Aspergillus subgen. Polypaecilum</taxon>
    </lineage>
</organism>
<protein>
    <recommendedName>
        <fullName evidence="1">2EXR domain-containing protein</fullName>
    </recommendedName>
</protein>
<comment type="caution">
    <text evidence="2">The sequence shown here is derived from an EMBL/GenBank/DDBJ whole genome shotgun (WGS) entry which is preliminary data.</text>
</comment>
<dbReference type="Proteomes" id="UP000266188">
    <property type="component" value="Unassembled WGS sequence"/>
</dbReference>
<dbReference type="EMBL" id="MVGC01000118">
    <property type="protein sequence ID" value="RJE23492.1"/>
    <property type="molecule type" value="Genomic_DNA"/>
</dbReference>
<gene>
    <name evidence="2" type="ORF">PHISCL_04161</name>
</gene>
<reference evidence="3" key="1">
    <citation type="submission" date="2017-02" db="EMBL/GenBank/DDBJ databases">
        <authorList>
            <person name="Tafer H."/>
            <person name="Lopandic K."/>
        </authorList>
    </citation>
    <scope>NUCLEOTIDE SEQUENCE [LARGE SCALE GENOMIC DNA]</scope>
    <source>
        <strain evidence="3">CBS 366.77</strain>
    </source>
</reference>
<dbReference type="OrthoDB" id="3540486at2759"/>
<dbReference type="AlphaFoldDB" id="A0A3A2ZK17"/>
<evidence type="ECO:0000313" key="2">
    <source>
        <dbReference type="EMBL" id="RJE23492.1"/>
    </source>
</evidence>
<evidence type="ECO:0000313" key="3">
    <source>
        <dbReference type="Proteomes" id="UP000266188"/>
    </source>
</evidence>
<dbReference type="InterPro" id="IPR045518">
    <property type="entry name" value="2EXR"/>
</dbReference>
<sequence length="358" mass="42255">MPRKAAKFHLFMCLPFELRRMIWKFCLPGPRIVELDYPVRPKKPSCEFRRSTRFSSLPTIAFVCRESREIALREYIFSEQDPSIPHADFPARPRIRFRPAFDTLHLNWVEGDMDSYNSRAPDDLKNYIRCLIEKAKGDSATKTVPPLSITACHVGQDQGLTLDGVYPIECLDLLDRLADWPVLVCVEKVTFHLGDLEAFASGLFGKLAKEQIKCVDLSDIDTIRKYHWFWLRYGYNRDRQAAEFFSLFMNKRHQLPALAANWIETMKMQWVINIWLHARTKGCPDLPRKNEAFIPPHPGRVDADRQFVKYTLNTEHPWVQECLRKMPRFRPTILFRHCAPTCWVTGWFEWLRKRELFY</sequence>